<dbReference type="PANTHER" id="PTHR12138:SF155">
    <property type="entry name" value="DOWN SYNDROME CRITICAL REGION PROTEIN 8"/>
    <property type="match status" value="1"/>
</dbReference>
<reference evidence="1" key="2">
    <citation type="submission" date="2019-01" db="EMBL/GenBank/DDBJ databases">
        <authorList>
            <person name="Graves T."/>
            <person name="Eichler E.E."/>
            <person name="Wilson R.K."/>
        </authorList>
    </citation>
    <scope>NUCLEOTIDE SEQUENCE [LARGE SCALE GENOMIC DNA]</scope>
    <source>
        <strain evidence="1">17573</strain>
    </source>
</reference>
<reference evidence="1" key="4">
    <citation type="submission" date="2025-09" db="UniProtKB">
        <authorList>
            <consortium name="Ensembl"/>
        </authorList>
    </citation>
    <scope>IDENTIFICATION</scope>
    <source>
        <strain evidence="1">17573</strain>
    </source>
</reference>
<dbReference type="VEuPathDB" id="HostDB:ENSMMUG00000053935"/>
<keyword evidence="2" id="KW-1185">Reference proteome</keyword>
<proteinExistence type="predicted"/>
<dbReference type="InParanoid" id="A0A5F8AUF9"/>
<dbReference type="AlphaFoldDB" id="A0A5F8AUF9"/>
<evidence type="ECO:0000313" key="1">
    <source>
        <dbReference type="Ensembl" id="ENSMMUP00000080783.1"/>
    </source>
</evidence>
<dbReference type="PANTHER" id="PTHR12138">
    <property type="entry name" value="PRIMATE-EXPANDED PROTEIN FAMILY"/>
    <property type="match status" value="1"/>
</dbReference>
<dbReference type="Proteomes" id="UP000006718">
    <property type="component" value="Chromosome 16"/>
</dbReference>
<evidence type="ECO:0000313" key="2">
    <source>
        <dbReference type="Proteomes" id="UP000006718"/>
    </source>
</evidence>
<protein>
    <submittedName>
        <fullName evidence="1">Uncharacterized protein</fullName>
    </submittedName>
</protein>
<sequence>MLPRLISNFWAQEAILPEAPPSTGVTGMSHHAWPKWLFFCCFVFFFFFKWSPTLSPSLECSGKISAHCNLRLPDSSDSTASVSQVAGTTRTCHHTWLIFVFLVEMGFCHVGQAGLEYLASGDPPTSASQNAGITGVSHCTRPQRLFLRSFFVEAGTHSQSLNETGPIPGGIAACQAGSPCPPCVPVR</sequence>
<dbReference type="GeneTree" id="ENSGT01120000271815"/>
<reference evidence="2" key="1">
    <citation type="journal article" date="2007" name="Science">
        <title>Evolutionary and biomedical insights from the rhesus macaque genome.</title>
        <authorList>
            <person name="Gibbs R.A."/>
            <person name="Rogers J."/>
            <person name="Katze M.G."/>
            <person name="Bumgarner R."/>
            <person name="Weinstock G.M."/>
            <person name="Mardis E.R."/>
            <person name="Remington K.A."/>
            <person name="Strausberg R.L."/>
            <person name="Venter J.C."/>
            <person name="Wilson R.K."/>
            <person name="Batzer M.A."/>
            <person name="Bustamante C.D."/>
            <person name="Eichler E.E."/>
            <person name="Hahn M.W."/>
            <person name="Hardison R.C."/>
            <person name="Makova K.D."/>
            <person name="Miller W."/>
            <person name="Milosavljevic A."/>
            <person name="Palermo R.E."/>
            <person name="Siepel A."/>
            <person name="Sikela J.M."/>
            <person name="Attaway T."/>
            <person name="Bell S."/>
            <person name="Bernard K.E."/>
            <person name="Buhay C.J."/>
            <person name="Chandrabose M.N."/>
            <person name="Dao M."/>
            <person name="Davis C."/>
            <person name="Delehaunty K.D."/>
            <person name="Ding Y."/>
            <person name="Dinh H.H."/>
            <person name="Dugan-Rocha S."/>
            <person name="Fulton L.A."/>
            <person name="Gabisi R.A."/>
            <person name="Garner T.T."/>
            <person name="Godfrey J."/>
            <person name="Hawes A.C."/>
            <person name="Hernandez J."/>
            <person name="Hines S."/>
            <person name="Holder M."/>
            <person name="Hume J."/>
            <person name="Jhangiani S.N."/>
            <person name="Joshi V."/>
            <person name="Khan Z.M."/>
            <person name="Kirkness E.F."/>
            <person name="Cree A."/>
            <person name="Fowler R.G."/>
            <person name="Lee S."/>
            <person name="Lewis L.R."/>
            <person name="Li Z."/>
            <person name="Liu Y.-S."/>
            <person name="Moore S.M."/>
            <person name="Muzny D."/>
            <person name="Nazareth L.V."/>
            <person name="Ngo D.N."/>
            <person name="Okwuonu G.O."/>
            <person name="Pai G."/>
            <person name="Parker D."/>
            <person name="Paul H.A."/>
            <person name="Pfannkoch C."/>
            <person name="Pohl C.S."/>
            <person name="Rogers Y.-H.C."/>
            <person name="Ruiz S.J."/>
            <person name="Sabo A."/>
            <person name="Santibanez J."/>
            <person name="Schneider B.W."/>
            <person name="Smith S.M."/>
            <person name="Sodergren E."/>
            <person name="Svatek A.F."/>
            <person name="Utterback T.R."/>
            <person name="Vattathil S."/>
            <person name="Warren W."/>
            <person name="White C.S."/>
            <person name="Chinwalla A.T."/>
            <person name="Feng Y."/>
            <person name="Halpern A.L."/>
            <person name="Hillier L.W."/>
            <person name="Huang X."/>
            <person name="Minx P."/>
            <person name="Nelson J.O."/>
            <person name="Pepin K.H."/>
            <person name="Qin X."/>
            <person name="Sutton G.G."/>
            <person name="Venter E."/>
            <person name="Walenz B.P."/>
            <person name="Wallis J.W."/>
            <person name="Worley K.C."/>
            <person name="Yang S.-P."/>
            <person name="Jones S.M."/>
            <person name="Marra M.A."/>
            <person name="Rocchi M."/>
            <person name="Schein J.E."/>
            <person name="Baertsch R."/>
            <person name="Clarke L."/>
            <person name="Csuros M."/>
            <person name="Glasscock J."/>
            <person name="Harris R.A."/>
            <person name="Havlak P."/>
            <person name="Jackson A.R."/>
            <person name="Jiang H."/>
            <person name="Liu Y."/>
            <person name="Messina D.N."/>
            <person name="Shen Y."/>
            <person name="Song H.X.-Z."/>
            <person name="Wylie T."/>
            <person name="Zhang L."/>
            <person name="Birney E."/>
            <person name="Han K."/>
            <person name="Konkel M.K."/>
            <person name="Lee J."/>
            <person name="Smit A.F.A."/>
            <person name="Ullmer B."/>
            <person name="Wang H."/>
            <person name="Xing J."/>
            <person name="Burhans R."/>
            <person name="Cheng Z."/>
            <person name="Karro J.E."/>
            <person name="Ma J."/>
            <person name="Raney B."/>
            <person name="She X."/>
            <person name="Cox M.J."/>
            <person name="Demuth J.P."/>
            <person name="Dumas L.J."/>
            <person name="Han S.-G."/>
            <person name="Hopkins J."/>
            <person name="Karimpour-Fard A."/>
            <person name="Kim Y.H."/>
            <person name="Pollack J.R."/>
            <person name="Vinar T."/>
            <person name="Addo-Quaye C."/>
            <person name="Degenhardt J."/>
            <person name="Denby A."/>
            <person name="Hubisz M.J."/>
            <person name="Indap A."/>
            <person name="Kosiol C."/>
            <person name="Lahn B.T."/>
            <person name="Lawson H.A."/>
            <person name="Marklein A."/>
            <person name="Nielsen R."/>
            <person name="Vallender E.J."/>
            <person name="Clark A.G."/>
            <person name="Ferguson B."/>
            <person name="Hernandez R.D."/>
            <person name="Hirani K."/>
            <person name="Kehrer-Sawatzki H."/>
            <person name="Kolb J."/>
            <person name="Patil S."/>
            <person name="Pu L.-L."/>
            <person name="Ren Y."/>
            <person name="Smith D.G."/>
            <person name="Wheeler D.A."/>
            <person name="Schenck I."/>
            <person name="Ball E.V."/>
            <person name="Chen R."/>
            <person name="Cooper D.N."/>
            <person name="Giardine B."/>
            <person name="Hsu F."/>
            <person name="Kent W.J."/>
            <person name="Lesk A."/>
            <person name="Nelson D.L."/>
            <person name="O'brien W.E."/>
            <person name="Pruefer K."/>
            <person name="Stenson P.D."/>
            <person name="Wallace J.C."/>
            <person name="Ke H."/>
            <person name="Liu X.-M."/>
            <person name="Wang P."/>
            <person name="Xiang A.P."/>
            <person name="Yang F."/>
            <person name="Barber G.P."/>
            <person name="Haussler D."/>
            <person name="Karolchik D."/>
            <person name="Kern A.D."/>
            <person name="Kuhn R.M."/>
            <person name="Smith K.E."/>
            <person name="Zwieg A.S."/>
        </authorList>
    </citation>
    <scope>NUCLEOTIDE SEQUENCE [LARGE SCALE GENOMIC DNA]</scope>
    <source>
        <strain evidence="2">17573</strain>
    </source>
</reference>
<name>A0A5F8AUF9_MACMU</name>
<accession>A0A5F8AUF9</accession>
<reference evidence="1" key="3">
    <citation type="submission" date="2025-08" db="UniProtKB">
        <authorList>
            <consortium name="Ensembl"/>
        </authorList>
    </citation>
    <scope>IDENTIFICATION</scope>
    <source>
        <strain evidence="1">17573</strain>
    </source>
</reference>
<dbReference type="PRINTS" id="PR02045">
    <property type="entry name" value="F138DOMAIN"/>
</dbReference>
<dbReference type="Ensembl" id="ENSMMUT00000089210.1">
    <property type="protein sequence ID" value="ENSMMUP00000080783.1"/>
    <property type="gene ID" value="ENSMMUG00000053935.1"/>
</dbReference>
<organism evidence="1 2">
    <name type="scientific">Macaca mulatta</name>
    <name type="common">Rhesus macaque</name>
    <dbReference type="NCBI Taxonomy" id="9544"/>
    <lineage>
        <taxon>Eukaryota</taxon>
        <taxon>Metazoa</taxon>
        <taxon>Chordata</taxon>
        <taxon>Craniata</taxon>
        <taxon>Vertebrata</taxon>
        <taxon>Euteleostomi</taxon>
        <taxon>Mammalia</taxon>
        <taxon>Eutheria</taxon>
        <taxon>Euarchontoglires</taxon>
        <taxon>Primates</taxon>
        <taxon>Haplorrhini</taxon>
        <taxon>Catarrhini</taxon>
        <taxon>Cercopithecidae</taxon>
        <taxon>Cercopithecinae</taxon>
        <taxon>Macaca</taxon>
    </lineage>
</organism>